<reference evidence="1" key="1">
    <citation type="submission" date="2014-09" db="EMBL/GenBank/DDBJ databases">
        <authorList>
            <person name="Magalhaes I.L.F."/>
            <person name="Oliveira U."/>
            <person name="Santos F.R."/>
            <person name="Vidigal T.H.D.A."/>
            <person name="Brescovit A.D."/>
            <person name="Santos A.J."/>
        </authorList>
    </citation>
    <scope>NUCLEOTIDE SEQUENCE</scope>
    <source>
        <tissue evidence="1">Shoot tissue taken approximately 20 cm above the soil surface</tissue>
    </source>
</reference>
<protein>
    <submittedName>
        <fullName evidence="1">Uncharacterized protein</fullName>
    </submittedName>
</protein>
<dbReference type="EMBL" id="GBRH01195608">
    <property type="protein sequence ID" value="JAE02288.1"/>
    <property type="molecule type" value="Transcribed_RNA"/>
</dbReference>
<evidence type="ECO:0000313" key="1">
    <source>
        <dbReference type="EMBL" id="JAE02288.1"/>
    </source>
</evidence>
<reference evidence="1" key="2">
    <citation type="journal article" date="2015" name="Data Brief">
        <title>Shoot transcriptome of the giant reed, Arundo donax.</title>
        <authorList>
            <person name="Barrero R.A."/>
            <person name="Guerrero F.D."/>
            <person name="Moolhuijzen P."/>
            <person name="Goolsby J.A."/>
            <person name="Tidwell J."/>
            <person name="Bellgard S.E."/>
            <person name="Bellgard M.I."/>
        </authorList>
    </citation>
    <scope>NUCLEOTIDE SEQUENCE</scope>
    <source>
        <tissue evidence="1">Shoot tissue taken approximately 20 cm above the soil surface</tissue>
    </source>
</reference>
<accession>A0A0A9F1W1</accession>
<dbReference type="AlphaFoldDB" id="A0A0A9F1W1"/>
<name>A0A0A9F1W1_ARUDO</name>
<proteinExistence type="predicted"/>
<organism evidence="1">
    <name type="scientific">Arundo donax</name>
    <name type="common">Giant reed</name>
    <name type="synonym">Donax arundinaceus</name>
    <dbReference type="NCBI Taxonomy" id="35708"/>
    <lineage>
        <taxon>Eukaryota</taxon>
        <taxon>Viridiplantae</taxon>
        <taxon>Streptophyta</taxon>
        <taxon>Embryophyta</taxon>
        <taxon>Tracheophyta</taxon>
        <taxon>Spermatophyta</taxon>
        <taxon>Magnoliopsida</taxon>
        <taxon>Liliopsida</taxon>
        <taxon>Poales</taxon>
        <taxon>Poaceae</taxon>
        <taxon>PACMAD clade</taxon>
        <taxon>Arundinoideae</taxon>
        <taxon>Arundineae</taxon>
        <taxon>Arundo</taxon>
    </lineage>
</organism>
<sequence>MVIGRRCSRTTGISWRSPRIGNLHLEGDSRLRS</sequence>